<dbReference type="AlphaFoldDB" id="A0AAX6HH19"/>
<evidence type="ECO:0000313" key="2">
    <source>
        <dbReference type="Proteomes" id="UP001140949"/>
    </source>
</evidence>
<evidence type="ECO:0000313" key="1">
    <source>
        <dbReference type="EMBL" id="KAJ6840173.1"/>
    </source>
</evidence>
<dbReference type="EMBL" id="JANAVB010009596">
    <property type="protein sequence ID" value="KAJ6840173.1"/>
    <property type="molecule type" value="Genomic_DNA"/>
</dbReference>
<proteinExistence type="predicted"/>
<accession>A0AAX6HH19</accession>
<reference evidence="1" key="2">
    <citation type="submission" date="2023-04" db="EMBL/GenBank/DDBJ databases">
        <authorList>
            <person name="Bruccoleri R.E."/>
            <person name="Oakeley E.J."/>
            <person name="Faust A.-M."/>
            <person name="Dessus-Babus S."/>
            <person name="Altorfer M."/>
            <person name="Burckhardt D."/>
            <person name="Oertli M."/>
            <person name="Naumann U."/>
            <person name="Petersen F."/>
            <person name="Wong J."/>
        </authorList>
    </citation>
    <scope>NUCLEOTIDE SEQUENCE</scope>
    <source>
        <strain evidence="1">GSM-AAB239-AS_SAM_17_03QT</strain>
        <tissue evidence="1">Leaf</tissue>
    </source>
</reference>
<gene>
    <name evidence="1" type="ORF">M6B38_313045</name>
</gene>
<comment type="caution">
    <text evidence="1">The sequence shown here is derived from an EMBL/GenBank/DDBJ whole genome shotgun (WGS) entry which is preliminary data.</text>
</comment>
<organism evidence="1 2">
    <name type="scientific">Iris pallida</name>
    <name type="common">Sweet iris</name>
    <dbReference type="NCBI Taxonomy" id="29817"/>
    <lineage>
        <taxon>Eukaryota</taxon>
        <taxon>Viridiplantae</taxon>
        <taxon>Streptophyta</taxon>
        <taxon>Embryophyta</taxon>
        <taxon>Tracheophyta</taxon>
        <taxon>Spermatophyta</taxon>
        <taxon>Magnoliopsida</taxon>
        <taxon>Liliopsida</taxon>
        <taxon>Asparagales</taxon>
        <taxon>Iridaceae</taxon>
        <taxon>Iridoideae</taxon>
        <taxon>Irideae</taxon>
        <taxon>Iris</taxon>
    </lineage>
</organism>
<name>A0AAX6HH19_IRIPA</name>
<reference evidence="1" key="1">
    <citation type="journal article" date="2023" name="GigaByte">
        <title>Genome assembly of the bearded iris, Iris pallida Lam.</title>
        <authorList>
            <person name="Bruccoleri R.E."/>
            <person name="Oakeley E.J."/>
            <person name="Faust A.M.E."/>
            <person name="Altorfer M."/>
            <person name="Dessus-Babus S."/>
            <person name="Burckhardt D."/>
            <person name="Oertli M."/>
            <person name="Naumann U."/>
            <person name="Petersen F."/>
            <person name="Wong J."/>
        </authorList>
    </citation>
    <scope>NUCLEOTIDE SEQUENCE</scope>
    <source>
        <strain evidence="1">GSM-AAB239-AS_SAM_17_03QT</strain>
    </source>
</reference>
<keyword evidence="2" id="KW-1185">Reference proteome</keyword>
<dbReference type="Proteomes" id="UP001140949">
    <property type="component" value="Unassembled WGS sequence"/>
</dbReference>
<protein>
    <submittedName>
        <fullName evidence="1">Uncharacterized protein</fullName>
    </submittedName>
</protein>
<sequence>MLRPKNWAVSMLELHLNECMLKQMLSPRNWAVSTLSLIGKMRSIKDVAKGLGNNILLSCRRCRMLITPRPWIGQMIIWQNGNTNENDGFA</sequence>